<dbReference type="PANTHER" id="PTHR12526:SF622">
    <property type="entry name" value="GLYCOSYLTRANSFERASE (GROUP I)"/>
    <property type="match status" value="1"/>
</dbReference>
<organism evidence="1 2">
    <name type="scientific">Luteimicrobium xylanilyticum</name>
    <dbReference type="NCBI Taxonomy" id="1133546"/>
    <lineage>
        <taxon>Bacteria</taxon>
        <taxon>Bacillati</taxon>
        <taxon>Actinomycetota</taxon>
        <taxon>Actinomycetes</taxon>
        <taxon>Micrococcales</taxon>
        <taxon>Luteimicrobium</taxon>
    </lineage>
</organism>
<dbReference type="KEGG" id="lxl:KDY119_02809"/>
<evidence type="ECO:0000313" key="1">
    <source>
        <dbReference type="EMBL" id="QFU99282.1"/>
    </source>
</evidence>
<dbReference type="Pfam" id="PF13692">
    <property type="entry name" value="Glyco_trans_1_4"/>
    <property type="match status" value="1"/>
</dbReference>
<protein>
    <recommendedName>
        <fullName evidence="3">Teichuronic acid biosynthesis glycosyltransferase TuaH</fullName>
    </recommendedName>
</protein>
<gene>
    <name evidence="1" type="ORF">KDY119_02809</name>
</gene>
<dbReference type="PANTHER" id="PTHR12526">
    <property type="entry name" value="GLYCOSYLTRANSFERASE"/>
    <property type="match status" value="1"/>
</dbReference>
<proteinExistence type="predicted"/>
<dbReference type="EMBL" id="CP045529">
    <property type="protein sequence ID" value="QFU99282.1"/>
    <property type="molecule type" value="Genomic_DNA"/>
</dbReference>
<evidence type="ECO:0000313" key="2">
    <source>
        <dbReference type="Proteomes" id="UP000326702"/>
    </source>
</evidence>
<accession>A0A5P9QDV4</accession>
<dbReference type="Gene3D" id="3.40.50.2000">
    <property type="entry name" value="Glycogen Phosphorylase B"/>
    <property type="match status" value="1"/>
</dbReference>
<reference evidence="1 2" key="1">
    <citation type="submission" date="2019-10" db="EMBL/GenBank/DDBJ databases">
        <title>Genome sequence of Luteimicrobium xylanilyticum HY-24.</title>
        <authorList>
            <person name="Kim D.Y."/>
            <person name="Park H.-Y."/>
        </authorList>
    </citation>
    <scope>NUCLEOTIDE SEQUENCE [LARGE SCALE GENOMIC DNA]</scope>
    <source>
        <strain evidence="1 2">HY-24</strain>
    </source>
</reference>
<keyword evidence="2" id="KW-1185">Reference proteome</keyword>
<dbReference type="Proteomes" id="UP000326702">
    <property type="component" value="Chromosome"/>
</dbReference>
<sequence>MSARPVPPGVPTGEPESLVVVSLEPWDEVWRRNQYLVTELMRADPALRVLFVEPPSDLTYAALRRTTPRPGRGLRPGPDLDGVGPSRLWLYEPTKTLPRRVAPHYDEHRASRILRAARHAGLVRPTLWINDAGVAPLLDAGLPVLYDVTDDWLAADRPPAERERLRRDESAMLSRAGSVTVCSPALAASKGAERPAGASPVTLVTNGVDVERYRTPAPRPHDLPPGRTAVYVGTLHSDRLDVDLCVTTSEAMDGDGTLVLVGPVALGPDDVRRLHEAGVVLLGPRPRDAVPAYLQHADLLVVPHVVDAFTDSLDPIKLYEYLAVGRPVVSTPVAGFRDAGRTVDVAKGDGFADAVVAVVQAPRVASVAAPDDLPTWDRQSALFRTALDDARSATNGPGAAGS</sequence>
<dbReference type="RefSeq" id="WP_227994351.1">
    <property type="nucleotide sequence ID" value="NZ_BAABIH010000008.1"/>
</dbReference>
<dbReference type="AlphaFoldDB" id="A0A5P9QDV4"/>
<name>A0A5P9QDV4_9MICO</name>
<dbReference type="SUPFAM" id="SSF53756">
    <property type="entry name" value="UDP-Glycosyltransferase/glycogen phosphorylase"/>
    <property type="match status" value="1"/>
</dbReference>
<evidence type="ECO:0008006" key="3">
    <source>
        <dbReference type="Google" id="ProtNLM"/>
    </source>
</evidence>